<reference evidence="4" key="1">
    <citation type="journal article" date="2011" name="Front. Microbiol.">
        <title>Genomic signatures of strain selection and enhancement in Bacillus atrophaeus var. globigii, a historical biowarfare simulant.</title>
        <authorList>
            <person name="Gibbons H.S."/>
            <person name="Broomall S.M."/>
            <person name="McNew L.A."/>
            <person name="Daligault H."/>
            <person name="Chapman C."/>
            <person name="Bruce D."/>
            <person name="Karavis M."/>
            <person name="Krepps M."/>
            <person name="McGregor P.A."/>
            <person name="Hong C."/>
            <person name="Park K.H."/>
            <person name="Akmal A."/>
            <person name="Feldman A."/>
            <person name="Lin J.S."/>
            <person name="Chang W.E."/>
            <person name="Higgs B.W."/>
            <person name="Demirev P."/>
            <person name="Lindquist J."/>
            <person name="Liem A."/>
            <person name="Fochler E."/>
            <person name="Read T.D."/>
            <person name="Tapia R."/>
            <person name="Johnson S."/>
            <person name="Bishop-Lilly K.A."/>
            <person name="Detter C."/>
            <person name="Han C."/>
            <person name="Sozhamannan S."/>
            <person name="Rosenzweig C.N."/>
            <person name="Skowronski E.W."/>
        </authorList>
    </citation>
    <scope>NUCLEOTIDE SEQUENCE [LARGE SCALE GENOMIC DNA]</scope>
    <source>
        <strain evidence="4">KYW314</strain>
    </source>
</reference>
<dbReference type="Proteomes" id="UP000241514">
    <property type="component" value="Unassembled WGS sequence"/>
</dbReference>
<reference evidence="3 5" key="3">
    <citation type="submission" date="2018-03" db="EMBL/GenBank/DDBJ databases">
        <title>Cross-interface Injection: A General Nanoliter Liquid Handling Method Applied to Single Cells Genome Amplification Automated Nanoliter Liquid Handling Applied to Single Cell Multiple Displacement Amplification.</title>
        <authorList>
            <person name="Yun J."/>
            <person name="Xu P."/>
            <person name="Xu J."/>
            <person name="Dai X."/>
            <person name="Wang Y."/>
            <person name="Zheng X."/>
            <person name="Cao C."/>
            <person name="Yi Q."/>
            <person name="Zhu Y."/>
            <person name="Wang L."/>
            <person name="Dong Z."/>
            <person name="Huang Y."/>
            <person name="Huang L."/>
            <person name="Du W."/>
        </authorList>
    </citation>
    <scope>NUCLEOTIDE SEQUENCE [LARGE SCALE GENOMIC DNA]</scope>
    <source>
        <strain evidence="3 5">A9-4</strain>
    </source>
</reference>
<dbReference type="EMBL" id="PIPR01000001">
    <property type="protein sequence ID" value="RUO41923.1"/>
    <property type="molecule type" value="Genomic_DNA"/>
</dbReference>
<protein>
    <recommendedName>
        <fullName evidence="7">Lipoprotein</fullName>
    </recommendedName>
</protein>
<evidence type="ECO:0008006" key="7">
    <source>
        <dbReference type="Google" id="ProtNLM"/>
    </source>
</evidence>
<feature type="compositionally biased region" description="Basic and acidic residues" evidence="1">
    <location>
        <begin position="64"/>
        <end position="77"/>
    </location>
</feature>
<keyword evidence="2" id="KW-0732">Signal</keyword>
<gene>
    <name evidence="3" type="ORF">C9928_01310</name>
    <name evidence="4" type="ORF">CWE22_07185</name>
</gene>
<dbReference type="EMBL" id="PYVG01000004">
    <property type="protein sequence ID" value="PTB90049.1"/>
    <property type="molecule type" value="Genomic_DNA"/>
</dbReference>
<accession>A0A6N4DG06</accession>
<dbReference type="AlphaFoldDB" id="A0A6N4DG06"/>
<reference evidence="6" key="2">
    <citation type="journal article" date="2018" name="Front. Microbiol.">
        <title>Genome-Based Analysis Reveals the Taxonomy and Diversity of the Family Idiomarinaceae.</title>
        <authorList>
            <person name="Liu Y."/>
            <person name="Lai Q."/>
            <person name="Shao Z."/>
        </authorList>
    </citation>
    <scope>NUCLEOTIDE SEQUENCE [LARGE SCALE GENOMIC DNA]</scope>
    <source>
        <strain evidence="6">KYW314</strain>
    </source>
</reference>
<organism evidence="3 5">
    <name type="scientific">Pseudidiomarina aestuarii</name>
    <dbReference type="NCBI Taxonomy" id="624146"/>
    <lineage>
        <taxon>Bacteria</taxon>
        <taxon>Pseudomonadati</taxon>
        <taxon>Pseudomonadota</taxon>
        <taxon>Gammaproteobacteria</taxon>
        <taxon>Alteromonadales</taxon>
        <taxon>Idiomarinaceae</taxon>
        <taxon>Pseudidiomarina</taxon>
    </lineage>
</organism>
<feature type="region of interest" description="Disordered" evidence="1">
    <location>
        <begin position="62"/>
        <end position="89"/>
    </location>
</feature>
<evidence type="ECO:0000313" key="6">
    <source>
        <dbReference type="Proteomes" id="UP000287766"/>
    </source>
</evidence>
<evidence type="ECO:0000256" key="1">
    <source>
        <dbReference type="SAM" id="MobiDB-lite"/>
    </source>
</evidence>
<evidence type="ECO:0000256" key="2">
    <source>
        <dbReference type="SAM" id="SignalP"/>
    </source>
</evidence>
<evidence type="ECO:0000313" key="3">
    <source>
        <dbReference type="EMBL" id="PTB90049.1"/>
    </source>
</evidence>
<dbReference type="Proteomes" id="UP000287766">
    <property type="component" value="Unassembled WGS sequence"/>
</dbReference>
<comment type="caution">
    <text evidence="3">The sequence shown here is derived from an EMBL/GenBank/DDBJ whole genome shotgun (WGS) entry which is preliminary data.</text>
</comment>
<evidence type="ECO:0000313" key="4">
    <source>
        <dbReference type="EMBL" id="RUO41923.1"/>
    </source>
</evidence>
<dbReference type="PROSITE" id="PS51257">
    <property type="entry name" value="PROKAR_LIPOPROTEIN"/>
    <property type="match status" value="1"/>
</dbReference>
<evidence type="ECO:0000313" key="5">
    <source>
        <dbReference type="Proteomes" id="UP000241514"/>
    </source>
</evidence>
<feature type="chain" id="PRO_5044644829" description="Lipoprotein" evidence="2">
    <location>
        <begin position="22"/>
        <end position="89"/>
    </location>
</feature>
<dbReference type="RefSeq" id="WP_169930651.1">
    <property type="nucleotide sequence ID" value="NZ_JBLXDX010000003.1"/>
</dbReference>
<keyword evidence="6" id="KW-1185">Reference proteome</keyword>
<sequence length="89" mass="9866">MYKIALAAAAALLLAGCQSTTEEDMGSGYVRVVNDEGVVTHICRNEQTVGTNFKKRVCRTPAQMKEEQETAQRELQRNQRGPLRPVGMN</sequence>
<feature type="signal peptide" evidence="2">
    <location>
        <begin position="1"/>
        <end position="21"/>
    </location>
</feature>
<proteinExistence type="predicted"/>
<name>A0A6N4DG06_9GAMM</name>